<dbReference type="InterPro" id="IPR051686">
    <property type="entry name" value="Lipoprotein_DolP"/>
</dbReference>
<dbReference type="AlphaFoldDB" id="A0A2N4U1I3"/>
<name>A0A2N4U1I3_9BURK</name>
<feature type="domain" description="BON" evidence="3">
    <location>
        <begin position="130"/>
        <end position="197"/>
    </location>
</feature>
<gene>
    <name evidence="4" type="ORF">CR159_16160</name>
</gene>
<dbReference type="InterPro" id="IPR014004">
    <property type="entry name" value="Transpt-assoc_nodulatn_dom_bac"/>
</dbReference>
<dbReference type="SMART" id="SM00749">
    <property type="entry name" value="BON"/>
    <property type="match status" value="2"/>
</dbReference>
<dbReference type="EMBL" id="PDNW01000015">
    <property type="protein sequence ID" value="PLC48867.1"/>
    <property type="molecule type" value="Genomic_DNA"/>
</dbReference>
<evidence type="ECO:0000256" key="1">
    <source>
        <dbReference type="ARBA" id="ARBA00022729"/>
    </source>
</evidence>
<dbReference type="PROSITE" id="PS50914">
    <property type="entry name" value="BON"/>
    <property type="match status" value="2"/>
</dbReference>
<dbReference type="InterPro" id="IPR007055">
    <property type="entry name" value="BON_dom"/>
</dbReference>
<dbReference type="RefSeq" id="WP_102074999.1">
    <property type="nucleotide sequence ID" value="NZ_PDNW01000015.1"/>
</dbReference>
<comment type="caution">
    <text evidence="4">The sequence shown here is derived from an EMBL/GenBank/DDBJ whole genome shotgun (WGS) entry which is preliminary data.</text>
</comment>
<evidence type="ECO:0000313" key="5">
    <source>
        <dbReference type="Proteomes" id="UP000234190"/>
    </source>
</evidence>
<dbReference type="Gene3D" id="3.30.1340.30">
    <property type="match status" value="1"/>
</dbReference>
<keyword evidence="5" id="KW-1185">Reference proteome</keyword>
<feature type="compositionally biased region" description="Polar residues" evidence="2">
    <location>
        <begin position="214"/>
        <end position="224"/>
    </location>
</feature>
<dbReference type="Pfam" id="PF04972">
    <property type="entry name" value="BON"/>
    <property type="match status" value="2"/>
</dbReference>
<organism evidence="4 5">
    <name type="scientific">Pollutimonas subterranea</name>
    <dbReference type="NCBI Taxonomy" id="2045210"/>
    <lineage>
        <taxon>Bacteria</taxon>
        <taxon>Pseudomonadati</taxon>
        <taxon>Pseudomonadota</taxon>
        <taxon>Betaproteobacteria</taxon>
        <taxon>Burkholderiales</taxon>
        <taxon>Alcaligenaceae</taxon>
        <taxon>Pollutimonas</taxon>
    </lineage>
</organism>
<evidence type="ECO:0000256" key="2">
    <source>
        <dbReference type="SAM" id="MobiDB-lite"/>
    </source>
</evidence>
<sequence length="239" mass="24678">MSTSRRAQRLWLATLALAGITALSGCGLLVVGGTAATTATVATDRRTAGEQVEDQAIEMKVGAEMRKLFPGDNARVNATSYAGLVLLTGDIPAGQDKQQATTAAKQVEKVKNVINEIRIGEITPVSVRSNDTWLTSKVKATLINTKGVPTRTIVVTTERGIVYLLGRVTATEGQMAGVAASGVTGVNKVVKLFEIVPASSINEPVATPAAPVHNGNSGTMSAQPPGTGASDGVETMPVQ</sequence>
<evidence type="ECO:0000259" key="3">
    <source>
        <dbReference type="PROSITE" id="PS50914"/>
    </source>
</evidence>
<reference evidence="4 5" key="1">
    <citation type="submission" date="2017-10" db="EMBL/GenBank/DDBJ databases">
        <title>Two draft genome sequences of Pusillimonas sp. strains isolated from a nitrate- and radionuclide-contaminated groundwater in Russia.</title>
        <authorList>
            <person name="Grouzdev D.S."/>
            <person name="Tourova T.P."/>
            <person name="Goeva M.A."/>
            <person name="Babich T.L."/>
            <person name="Sokolova D.S."/>
            <person name="Abdullin R."/>
            <person name="Poltaraus A.B."/>
            <person name="Toshchakov S.V."/>
            <person name="Nazina T.N."/>
        </authorList>
    </citation>
    <scope>NUCLEOTIDE SEQUENCE [LARGE SCALE GENOMIC DNA]</scope>
    <source>
        <strain evidence="4 5">JR1/69-3-13</strain>
    </source>
</reference>
<protein>
    <submittedName>
        <fullName evidence="4">Phospholipid-binding protein</fullName>
    </submittedName>
</protein>
<dbReference type="OrthoDB" id="5294487at2"/>
<feature type="domain" description="BON" evidence="3">
    <location>
        <begin position="53"/>
        <end position="121"/>
    </location>
</feature>
<keyword evidence="1" id="KW-0732">Signal</keyword>
<feature type="region of interest" description="Disordered" evidence="2">
    <location>
        <begin position="205"/>
        <end position="239"/>
    </location>
</feature>
<dbReference type="Proteomes" id="UP000234190">
    <property type="component" value="Unassembled WGS sequence"/>
</dbReference>
<proteinExistence type="predicted"/>
<accession>A0A2N4U1I3</accession>
<dbReference type="PANTHER" id="PTHR34606">
    <property type="entry name" value="BON DOMAIN-CONTAINING PROTEIN"/>
    <property type="match status" value="1"/>
</dbReference>
<evidence type="ECO:0000313" key="4">
    <source>
        <dbReference type="EMBL" id="PLC48867.1"/>
    </source>
</evidence>
<dbReference type="PROSITE" id="PS51257">
    <property type="entry name" value="PROKAR_LIPOPROTEIN"/>
    <property type="match status" value="1"/>
</dbReference>
<dbReference type="PANTHER" id="PTHR34606:SF4">
    <property type="entry name" value="OUTER MEMBRANE LIPOPROTEIN DOLP"/>
    <property type="match status" value="1"/>
</dbReference>